<dbReference type="GO" id="GO:0043041">
    <property type="term" value="P:amino acid activation for nonribosomal peptide biosynthetic process"/>
    <property type="evidence" value="ECO:0007669"/>
    <property type="project" value="TreeGrafter"/>
</dbReference>
<comment type="cofactor">
    <cofactor evidence="1">
        <name>pantetheine 4'-phosphate</name>
        <dbReference type="ChEBI" id="CHEBI:47942"/>
    </cofactor>
</comment>
<dbReference type="InterPro" id="IPR036736">
    <property type="entry name" value="ACP-like_sf"/>
</dbReference>
<dbReference type="GO" id="GO:0005829">
    <property type="term" value="C:cytosol"/>
    <property type="evidence" value="ECO:0007669"/>
    <property type="project" value="TreeGrafter"/>
</dbReference>
<dbReference type="Proteomes" id="UP000537204">
    <property type="component" value="Unassembled WGS sequence"/>
</dbReference>
<dbReference type="GO" id="GO:0044550">
    <property type="term" value="P:secondary metabolite biosynthetic process"/>
    <property type="evidence" value="ECO:0007669"/>
    <property type="project" value="TreeGrafter"/>
</dbReference>
<dbReference type="InterPro" id="IPR045851">
    <property type="entry name" value="AMP-bd_C_sf"/>
</dbReference>
<dbReference type="FunFam" id="1.10.1200.10:FF:000005">
    <property type="entry name" value="Nonribosomal peptide synthetase 1"/>
    <property type="match status" value="1"/>
</dbReference>
<evidence type="ECO:0000256" key="2">
    <source>
        <dbReference type="ARBA" id="ARBA00006432"/>
    </source>
</evidence>
<dbReference type="Pfam" id="PF00550">
    <property type="entry name" value="PP-binding"/>
    <property type="match status" value="1"/>
</dbReference>
<dbReference type="Gene3D" id="3.30.300.30">
    <property type="match status" value="1"/>
</dbReference>
<sequence>SSVVKVYRQLAAVRIYNGYGPTENTTFTCCYPIPRDIQEDEHIPIGRPITGTNVYVLNSSGSLSPAGVAGELCTSGLGLAHGYVNNTALTAEKFVKNPFEPDSLMYRSGDLVRWSADGNLLFLGRIDNQVKIRGYRIEPGEIEVVISGLEEINQALVLVKEQGGDKYLVAYYTAAEAIADLRQRLKGLLPDYMLPYYYVHLPAFPLTANGKVDRRALPDAILDIEDNYEAPSGALEHTLVGIWSEILKIDQDKISVNRSFFDLGGHSLKALGLVNKIHKTFSVEFPISDVFSSPTIKLMAKIIEVQQWIDEGVDESSETIKIII</sequence>
<reference evidence="6 7" key="1">
    <citation type="submission" date="2020-08" db="EMBL/GenBank/DDBJ databases">
        <title>Genomic Encyclopedia of Type Strains, Phase IV (KMG-V): Genome sequencing to study the core and pangenomes of soil and plant-associated prokaryotes.</title>
        <authorList>
            <person name="Whitman W."/>
        </authorList>
    </citation>
    <scope>NUCLEOTIDE SEQUENCE [LARGE SCALE GENOMIC DNA]</scope>
    <source>
        <strain evidence="6 7">S3M1</strain>
    </source>
</reference>
<dbReference type="Pfam" id="PF00501">
    <property type="entry name" value="AMP-binding"/>
    <property type="match status" value="1"/>
</dbReference>
<dbReference type="Gene3D" id="3.40.50.980">
    <property type="match status" value="1"/>
</dbReference>
<keyword evidence="3" id="KW-0596">Phosphopantetheine</keyword>
<comment type="similarity">
    <text evidence="2">Belongs to the ATP-dependent AMP-binding enzyme family.</text>
</comment>
<evidence type="ECO:0000313" key="7">
    <source>
        <dbReference type="Proteomes" id="UP000537204"/>
    </source>
</evidence>
<protein>
    <submittedName>
        <fullName evidence="6">Acyl-coenzyme A synthetase/AMP-(Fatty) acid ligase</fullName>
    </submittedName>
</protein>
<dbReference type="PANTHER" id="PTHR45527:SF1">
    <property type="entry name" value="FATTY ACID SYNTHASE"/>
    <property type="match status" value="1"/>
</dbReference>
<dbReference type="SUPFAM" id="SSF47336">
    <property type="entry name" value="ACP-like"/>
    <property type="match status" value="1"/>
</dbReference>
<dbReference type="PANTHER" id="PTHR45527">
    <property type="entry name" value="NONRIBOSOMAL PEPTIDE SYNTHETASE"/>
    <property type="match status" value="1"/>
</dbReference>
<organism evidence="6 7">
    <name type="scientific">Pedobacter cryoconitis</name>
    <dbReference type="NCBI Taxonomy" id="188932"/>
    <lineage>
        <taxon>Bacteria</taxon>
        <taxon>Pseudomonadati</taxon>
        <taxon>Bacteroidota</taxon>
        <taxon>Sphingobacteriia</taxon>
        <taxon>Sphingobacteriales</taxon>
        <taxon>Sphingobacteriaceae</taxon>
        <taxon>Pedobacter</taxon>
    </lineage>
</organism>
<dbReference type="SMART" id="SM00823">
    <property type="entry name" value="PKS_PP"/>
    <property type="match status" value="1"/>
</dbReference>
<feature type="domain" description="Carrier" evidence="5">
    <location>
        <begin position="230"/>
        <end position="307"/>
    </location>
</feature>
<dbReference type="Gene3D" id="2.30.38.10">
    <property type="entry name" value="Luciferase, Domain 3"/>
    <property type="match status" value="1"/>
</dbReference>
<dbReference type="Gene3D" id="1.10.1200.10">
    <property type="entry name" value="ACP-like"/>
    <property type="match status" value="1"/>
</dbReference>
<dbReference type="InterPro" id="IPR020806">
    <property type="entry name" value="PKS_PP-bd"/>
</dbReference>
<dbReference type="AlphaFoldDB" id="A0A7W9E2M4"/>
<evidence type="ECO:0000256" key="1">
    <source>
        <dbReference type="ARBA" id="ARBA00001957"/>
    </source>
</evidence>
<dbReference type="PROSITE" id="PS00012">
    <property type="entry name" value="PHOSPHOPANTETHEINE"/>
    <property type="match status" value="1"/>
</dbReference>
<proteinExistence type="inferred from homology"/>
<dbReference type="InterPro" id="IPR006162">
    <property type="entry name" value="Ppantetheine_attach_site"/>
</dbReference>
<evidence type="ECO:0000259" key="5">
    <source>
        <dbReference type="PROSITE" id="PS50075"/>
    </source>
</evidence>
<dbReference type="GO" id="GO:0031177">
    <property type="term" value="F:phosphopantetheine binding"/>
    <property type="evidence" value="ECO:0007669"/>
    <property type="project" value="InterPro"/>
</dbReference>
<dbReference type="PROSITE" id="PS50075">
    <property type="entry name" value="CARRIER"/>
    <property type="match status" value="1"/>
</dbReference>
<dbReference type="InterPro" id="IPR009081">
    <property type="entry name" value="PP-bd_ACP"/>
</dbReference>
<name>A0A7W9E2M4_9SPHI</name>
<dbReference type="GO" id="GO:0016874">
    <property type="term" value="F:ligase activity"/>
    <property type="evidence" value="ECO:0007669"/>
    <property type="project" value="UniProtKB-KW"/>
</dbReference>
<comment type="caution">
    <text evidence="6">The sequence shown here is derived from an EMBL/GenBank/DDBJ whole genome shotgun (WGS) entry which is preliminary data.</text>
</comment>
<evidence type="ECO:0000313" key="6">
    <source>
        <dbReference type="EMBL" id="MBB5639444.1"/>
    </source>
</evidence>
<evidence type="ECO:0000256" key="4">
    <source>
        <dbReference type="ARBA" id="ARBA00022553"/>
    </source>
</evidence>
<gene>
    <name evidence="6" type="ORF">HDE68_005395</name>
</gene>
<accession>A0A7W9E2M4</accession>
<dbReference type="FunFam" id="3.30.300.30:FF:000010">
    <property type="entry name" value="Enterobactin synthetase component F"/>
    <property type="match status" value="1"/>
</dbReference>
<dbReference type="RefSeq" id="WP_183885697.1">
    <property type="nucleotide sequence ID" value="NZ_JACHCE010000017.1"/>
</dbReference>
<feature type="non-terminal residue" evidence="6">
    <location>
        <position position="1"/>
    </location>
</feature>
<keyword evidence="4" id="KW-0597">Phosphoprotein</keyword>
<dbReference type="InterPro" id="IPR000873">
    <property type="entry name" value="AMP-dep_synth/lig_dom"/>
</dbReference>
<keyword evidence="6" id="KW-0436">Ligase</keyword>
<dbReference type="SUPFAM" id="SSF56801">
    <property type="entry name" value="Acetyl-CoA synthetase-like"/>
    <property type="match status" value="1"/>
</dbReference>
<dbReference type="Pfam" id="PF13193">
    <property type="entry name" value="AMP-binding_C"/>
    <property type="match status" value="1"/>
</dbReference>
<evidence type="ECO:0000256" key="3">
    <source>
        <dbReference type="ARBA" id="ARBA00022450"/>
    </source>
</evidence>
<dbReference type="InterPro" id="IPR025110">
    <property type="entry name" value="AMP-bd_C"/>
</dbReference>
<dbReference type="EMBL" id="JACHCE010000017">
    <property type="protein sequence ID" value="MBB5639444.1"/>
    <property type="molecule type" value="Genomic_DNA"/>
</dbReference>